<evidence type="ECO:0000256" key="5">
    <source>
        <dbReference type="ARBA" id="ARBA00023224"/>
    </source>
</evidence>
<evidence type="ECO:0000313" key="12">
    <source>
        <dbReference type="Proteomes" id="UP000192761"/>
    </source>
</evidence>
<name>A0A1W1X023_9NEIS</name>
<dbReference type="CDD" id="cd19411">
    <property type="entry name" value="MCP2201-like_sensor"/>
    <property type="match status" value="1"/>
</dbReference>
<dbReference type="CDD" id="cd06225">
    <property type="entry name" value="HAMP"/>
    <property type="match status" value="1"/>
</dbReference>
<evidence type="ECO:0000256" key="4">
    <source>
        <dbReference type="ARBA" id="ARBA00023136"/>
    </source>
</evidence>
<evidence type="ECO:0000313" key="11">
    <source>
        <dbReference type="EMBL" id="SMC16741.1"/>
    </source>
</evidence>
<dbReference type="InterPro" id="IPR024478">
    <property type="entry name" value="HlyB_4HB_MCP"/>
</dbReference>
<keyword evidence="12" id="KW-1185">Reference proteome</keyword>
<evidence type="ECO:0000256" key="3">
    <source>
        <dbReference type="ARBA" id="ARBA00022989"/>
    </source>
</evidence>
<evidence type="ECO:0000256" key="8">
    <source>
        <dbReference type="SAM" id="Phobius"/>
    </source>
</evidence>
<accession>A0A1W1X023</accession>
<feature type="transmembrane region" description="Helical" evidence="8">
    <location>
        <begin position="187"/>
        <end position="211"/>
    </location>
</feature>
<sequence length="537" mass="57241">MTISRKLIVSYALMVLFAAVMGVVGITSLSTVNDEVQAVTGNALPSVEYSLLMRADILDFRNRETQLLLAKNAEEIADTLKRQQQNADDLATHEVAYAKLVNSSQEQTLFGDYQAAKTRYLKANQALRELVSAGKNDEAIAYFRGDDRKAFRAFLPTIDKIVEINRQEAASGSQAAHAAFSSGRLHMLLWSGLILLASIGLACWLIPAIVLPLSRMQQTIVEIGSRLDFTRRVDVRSSDEIGLTVSAFNQLVDSVQQALRGIIGASSELSALSGSLASSSGRVSDDSARQSEASSAMAAAVEQLTTSIAQVSDSAGEALRFSEQADQHAQHGGRVIRDAVAEMETIAATIHQLAETIAHLGSQSDEISSIVRVIREVAEQTNLLALNAAIEAARAGEQGRGFAVVADEVRKLAERTSSATQDIAGKINAIQDASRAAVNGMSGAVDRVNQGVNLAGEAGRSVDAITAGARQVEAEIHTIADALKEQSEASHLLAGNVERISQMSEENSQIAGQTSQLARSLQQLADDMRGTVGRFAT</sequence>
<protein>
    <submittedName>
        <fullName evidence="11">Methyl-accepting chemotaxis protein</fullName>
    </submittedName>
</protein>
<keyword evidence="5 7" id="KW-0807">Transducer</keyword>
<dbReference type="GO" id="GO:0007165">
    <property type="term" value="P:signal transduction"/>
    <property type="evidence" value="ECO:0007669"/>
    <property type="project" value="UniProtKB-KW"/>
</dbReference>
<dbReference type="PANTHER" id="PTHR32089">
    <property type="entry name" value="METHYL-ACCEPTING CHEMOTAXIS PROTEIN MCPB"/>
    <property type="match status" value="1"/>
</dbReference>
<dbReference type="InterPro" id="IPR047347">
    <property type="entry name" value="YvaQ-like_sensor"/>
</dbReference>
<comment type="similarity">
    <text evidence="6">Belongs to the methyl-accepting chemotaxis (MCP) protein family.</text>
</comment>
<evidence type="ECO:0000259" key="9">
    <source>
        <dbReference type="PROSITE" id="PS50111"/>
    </source>
</evidence>
<dbReference type="SMART" id="SM00283">
    <property type="entry name" value="MA"/>
    <property type="match status" value="1"/>
</dbReference>
<dbReference type="InterPro" id="IPR003660">
    <property type="entry name" value="HAMP_dom"/>
</dbReference>
<dbReference type="STRING" id="1121001.SAMN02745857_00249"/>
<evidence type="ECO:0000256" key="7">
    <source>
        <dbReference type="PROSITE-ProRule" id="PRU00284"/>
    </source>
</evidence>
<keyword evidence="4 8" id="KW-0472">Membrane</keyword>
<dbReference type="Gene3D" id="1.10.287.950">
    <property type="entry name" value="Methyl-accepting chemotaxis protein"/>
    <property type="match status" value="1"/>
</dbReference>
<keyword evidence="3 8" id="KW-1133">Transmembrane helix</keyword>
<dbReference type="Pfam" id="PF00672">
    <property type="entry name" value="HAMP"/>
    <property type="match status" value="1"/>
</dbReference>
<dbReference type="SUPFAM" id="SSF58104">
    <property type="entry name" value="Methyl-accepting chemotaxis protein (MCP) signaling domain"/>
    <property type="match status" value="1"/>
</dbReference>
<keyword evidence="2 8" id="KW-0812">Transmembrane</keyword>
<comment type="subcellular location">
    <subcellularLocation>
        <location evidence="1">Membrane</location>
        <topology evidence="1">Multi-pass membrane protein</topology>
    </subcellularLocation>
</comment>
<evidence type="ECO:0000256" key="6">
    <source>
        <dbReference type="ARBA" id="ARBA00029447"/>
    </source>
</evidence>
<dbReference type="Proteomes" id="UP000192761">
    <property type="component" value="Unassembled WGS sequence"/>
</dbReference>
<dbReference type="EMBL" id="FWXD01000001">
    <property type="protein sequence ID" value="SMC16741.1"/>
    <property type="molecule type" value="Genomic_DNA"/>
</dbReference>
<evidence type="ECO:0000259" key="10">
    <source>
        <dbReference type="PROSITE" id="PS50885"/>
    </source>
</evidence>
<evidence type="ECO:0000256" key="2">
    <source>
        <dbReference type="ARBA" id="ARBA00022692"/>
    </source>
</evidence>
<dbReference type="Pfam" id="PF00015">
    <property type="entry name" value="MCPsignal"/>
    <property type="match status" value="1"/>
</dbReference>
<reference evidence="11 12" key="1">
    <citation type="submission" date="2017-04" db="EMBL/GenBank/DDBJ databases">
        <authorList>
            <person name="Afonso C.L."/>
            <person name="Miller P.J."/>
            <person name="Scott M.A."/>
            <person name="Spackman E."/>
            <person name="Goraichik I."/>
            <person name="Dimitrov K.M."/>
            <person name="Suarez D.L."/>
            <person name="Swayne D.E."/>
        </authorList>
    </citation>
    <scope>NUCLEOTIDE SEQUENCE [LARGE SCALE GENOMIC DNA]</scope>
    <source>
        <strain evidence="11 12">DSM 23236</strain>
    </source>
</reference>
<evidence type="ECO:0000256" key="1">
    <source>
        <dbReference type="ARBA" id="ARBA00004141"/>
    </source>
</evidence>
<feature type="domain" description="HAMP" evidence="10">
    <location>
        <begin position="209"/>
        <end position="260"/>
    </location>
</feature>
<gene>
    <name evidence="11" type="ORF">SAMN02745857_00249</name>
</gene>
<dbReference type="SMART" id="SM00304">
    <property type="entry name" value="HAMP"/>
    <property type="match status" value="2"/>
</dbReference>
<dbReference type="AlphaFoldDB" id="A0A1W1X023"/>
<feature type="domain" description="Methyl-accepting transducer" evidence="9">
    <location>
        <begin position="265"/>
        <end position="501"/>
    </location>
</feature>
<organism evidence="11 12">
    <name type="scientific">Andreprevotia lacus DSM 23236</name>
    <dbReference type="NCBI Taxonomy" id="1121001"/>
    <lineage>
        <taxon>Bacteria</taxon>
        <taxon>Pseudomonadati</taxon>
        <taxon>Pseudomonadota</taxon>
        <taxon>Betaproteobacteria</taxon>
        <taxon>Neisseriales</taxon>
        <taxon>Chitinibacteraceae</taxon>
        <taxon>Andreprevotia</taxon>
    </lineage>
</organism>
<dbReference type="FunFam" id="1.10.287.950:FF:000001">
    <property type="entry name" value="Methyl-accepting chemotaxis sensory transducer"/>
    <property type="match status" value="1"/>
</dbReference>
<dbReference type="GO" id="GO:0016020">
    <property type="term" value="C:membrane"/>
    <property type="evidence" value="ECO:0007669"/>
    <property type="project" value="UniProtKB-SubCell"/>
</dbReference>
<dbReference type="PROSITE" id="PS50885">
    <property type="entry name" value="HAMP"/>
    <property type="match status" value="1"/>
</dbReference>
<dbReference type="PROSITE" id="PS50111">
    <property type="entry name" value="CHEMOTAXIS_TRANSDUC_2"/>
    <property type="match status" value="1"/>
</dbReference>
<dbReference type="InterPro" id="IPR004089">
    <property type="entry name" value="MCPsignal_dom"/>
</dbReference>
<dbReference type="RefSeq" id="WP_176216726.1">
    <property type="nucleotide sequence ID" value="NZ_FWXD01000001.1"/>
</dbReference>
<dbReference type="GO" id="GO:0006935">
    <property type="term" value="P:chemotaxis"/>
    <property type="evidence" value="ECO:0007669"/>
    <property type="project" value="UniProtKB-ARBA"/>
</dbReference>
<dbReference type="CDD" id="cd11386">
    <property type="entry name" value="MCP_signal"/>
    <property type="match status" value="1"/>
</dbReference>
<proteinExistence type="inferred from homology"/>
<dbReference type="Pfam" id="PF12729">
    <property type="entry name" value="4HB_MCP_1"/>
    <property type="match status" value="1"/>
</dbReference>
<dbReference type="PANTHER" id="PTHR32089:SF119">
    <property type="entry name" value="METHYL-ACCEPTING CHEMOTAXIS PROTEIN CTPL"/>
    <property type="match status" value="1"/>
</dbReference>